<evidence type="ECO:0000313" key="3">
    <source>
        <dbReference type="Proteomes" id="UP000765509"/>
    </source>
</evidence>
<accession>A0A9Q3BWY1</accession>
<organism evidence="2 3">
    <name type="scientific">Austropuccinia psidii MF-1</name>
    <dbReference type="NCBI Taxonomy" id="1389203"/>
    <lineage>
        <taxon>Eukaryota</taxon>
        <taxon>Fungi</taxon>
        <taxon>Dikarya</taxon>
        <taxon>Basidiomycota</taxon>
        <taxon>Pucciniomycotina</taxon>
        <taxon>Pucciniomycetes</taxon>
        <taxon>Pucciniales</taxon>
        <taxon>Sphaerophragmiaceae</taxon>
        <taxon>Austropuccinia</taxon>
    </lineage>
</organism>
<protein>
    <submittedName>
        <fullName evidence="2">Uncharacterized protein</fullName>
    </submittedName>
</protein>
<evidence type="ECO:0000313" key="2">
    <source>
        <dbReference type="EMBL" id="MBW0474014.1"/>
    </source>
</evidence>
<reference evidence="2" key="1">
    <citation type="submission" date="2021-03" db="EMBL/GenBank/DDBJ databases">
        <title>Draft genome sequence of rust myrtle Austropuccinia psidii MF-1, a brazilian biotype.</title>
        <authorList>
            <person name="Quecine M.C."/>
            <person name="Pachon D.M.R."/>
            <person name="Bonatelli M.L."/>
            <person name="Correr F.H."/>
            <person name="Franceschini L.M."/>
            <person name="Leite T.F."/>
            <person name="Margarido G.R.A."/>
            <person name="Almeida C.A."/>
            <person name="Ferrarezi J.A."/>
            <person name="Labate C.A."/>
        </authorList>
    </citation>
    <scope>NUCLEOTIDE SEQUENCE</scope>
    <source>
        <strain evidence="2">MF-1</strain>
    </source>
</reference>
<dbReference type="EMBL" id="AVOT02003606">
    <property type="protein sequence ID" value="MBW0474014.1"/>
    <property type="molecule type" value="Genomic_DNA"/>
</dbReference>
<proteinExistence type="predicted"/>
<feature type="region of interest" description="Disordered" evidence="1">
    <location>
        <begin position="80"/>
        <end position="120"/>
    </location>
</feature>
<dbReference type="AlphaFoldDB" id="A0A9Q3BWY1"/>
<gene>
    <name evidence="2" type="ORF">O181_013729</name>
</gene>
<evidence type="ECO:0000256" key="1">
    <source>
        <dbReference type="SAM" id="MobiDB-lite"/>
    </source>
</evidence>
<keyword evidence="3" id="KW-1185">Reference proteome</keyword>
<feature type="compositionally biased region" description="Polar residues" evidence="1">
    <location>
        <begin position="90"/>
        <end position="99"/>
    </location>
</feature>
<comment type="caution">
    <text evidence="2">The sequence shown here is derived from an EMBL/GenBank/DDBJ whole genome shotgun (WGS) entry which is preliminary data.</text>
</comment>
<dbReference type="Proteomes" id="UP000765509">
    <property type="component" value="Unassembled WGS sequence"/>
</dbReference>
<sequence length="120" mass="13272">MDTKIVFIYSRCHALCVLSWVSPEFAPRQQPTLVMLAHKHTSNAHLLCDPCDHTARGVPDQDSLVRTSLWLMIMKAFPSQNGCRDPKQADGNNSGQLALSPQVAICPPPPRPPFDGHFTP</sequence>
<name>A0A9Q3BWY1_9BASI</name>